<dbReference type="InterPro" id="IPR000014">
    <property type="entry name" value="PAS"/>
</dbReference>
<evidence type="ECO:0000259" key="5">
    <source>
        <dbReference type="PROSITE" id="PS50113"/>
    </source>
</evidence>
<name>A0A6A6IYV8_9PLEO</name>
<accession>A0A6A6IYV8</accession>
<dbReference type="GO" id="GO:0005634">
    <property type="term" value="C:nucleus"/>
    <property type="evidence" value="ECO:0007669"/>
    <property type="project" value="TreeGrafter"/>
</dbReference>
<evidence type="ECO:0000256" key="1">
    <source>
        <dbReference type="ARBA" id="ARBA00022630"/>
    </source>
</evidence>
<feature type="domain" description="PAC" evidence="5">
    <location>
        <begin position="267"/>
        <end position="321"/>
    </location>
</feature>
<dbReference type="AlphaFoldDB" id="A0A6A6IYV8"/>
<dbReference type="RefSeq" id="XP_033690739.1">
    <property type="nucleotide sequence ID" value="XM_033832435.1"/>
</dbReference>
<gene>
    <name evidence="6" type="ORF">BU26DRAFT_557238</name>
</gene>
<evidence type="ECO:0000313" key="7">
    <source>
        <dbReference type="Proteomes" id="UP000800094"/>
    </source>
</evidence>
<dbReference type="OrthoDB" id="447251at2759"/>
<dbReference type="PROSITE" id="PS50113">
    <property type="entry name" value="PAC"/>
    <property type="match status" value="1"/>
</dbReference>
<evidence type="ECO:0000256" key="2">
    <source>
        <dbReference type="ARBA" id="ARBA00022643"/>
    </source>
</evidence>
<dbReference type="InterPro" id="IPR000700">
    <property type="entry name" value="PAS-assoc_C"/>
</dbReference>
<dbReference type="InterPro" id="IPR035965">
    <property type="entry name" value="PAS-like_dom_sf"/>
</dbReference>
<reference evidence="6" key="1">
    <citation type="journal article" date="2020" name="Stud. Mycol.">
        <title>101 Dothideomycetes genomes: a test case for predicting lifestyles and emergence of pathogens.</title>
        <authorList>
            <person name="Haridas S."/>
            <person name="Albert R."/>
            <person name="Binder M."/>
            <person name="Bloem J."/>
            <person name="Labutti K."/>
            <person name="Salamov A."/>
            <person name="Andreopoulos B."/>
            <person name="Baker S."/>
            <person name="Barry K."/>
            <person name="Bills G."/>
            <person name="Bluhm B."/>
            <person name="Cannon C."/>
            <person name="Castanera R."/>
            <person name="Culley D."/>
            <person name="Daum C."/>
            <person name="Ezra D."/>
            <person name="Gonzalez J."/>
            <person name="Henrissat B."/>
            <person name="Kuo A."/>
            <person name="Liang C."/>
            <person name="Lipzen A."/>
            <person name="Lutzoni F."/>
            <person name="Magnuson J."/>
            <person name="Mondo S."/>
            <person name="Nolan M."/>
            <person name="Ohm R."/>
            <person name="Pangilinan J."/>
            <person name="Park H.-J."/>
            <person name="Ramirez L."/>
            <person name="Alfaro M."/>
            <person name="Sun H."/>
            <person name="Tritt A."/>
            <person name="Yoshinaga Y."/>
            <person name="Zwiers L.-H."/>
            <person name="Turgeon B."/>
            <person name="Goodwin S."/>
            <person name="Spatafora J."/>
            <person name="Crous P."/>
            <person name="Grigoriev I."/>
        </authorList>
    </citation>
    <scope>NUCLEOTIDE SEQUENCE</scope>
    <source>
        <strain evidence="6">CBS 122368</strain>
    </source>
</reference>
<protein>
    <recommendedName>
        <fullName evidence="5">PAC domain-containing protein</fullName>
    </recommendedName>
</protein>
<dbReference type="CDD" id="cd00130">
    <property type="entry name" value="PAS"/>
    <property type="match status" value="1"/>
</dbReference>
<keyword evidence="7" id="KW-1185">Reference proteome</keyword>
<proteinExistence type="predicted"/>
<dbReference type="Pfam" id="PF13426">
    <property type="entry name" value="PAS_9"/>
    <property type="match status" value="1"/>
</dbReference>
<feature type="region of interest" description="Disordered" evidence="4">
    <location>
        <begin position="616"/>
        <end position="650"/>
    </location>
</feature>
<dbReference type="EMBL" id="ML987189">
    <property type="protein sequence ID" value="KAF2255735.1"/>
    <property type="molecule type" value="Genomic_DNA"/>
</dbReference>
<dbReference type="NCBIfam" id="TIGR00229">
    <property type="entry name" value="sensory_box"/>
    <property type="match status" value="1"/>
</dbReference>
<dbReference type="GeneID" id="54585765"/>
<keyword evidence="2" id="KW-0288">FMN</keyword>
<evidence type="ECO:0000256" key="4">
    <source>
        <dbReference type="SAM" id="MobiDB-lite"/>
    </source>
</evidence>
<dbReference type="Proteomes" id="UP000800094">
    <property type="component" value="Unassembled WGS sequence"/>
</dbReference>
<dbReference type="PANTHER" id="PTHR47429:SF9">
    <property type="entry name" value="PAS DOMAIN-CONTAINING PROTEIN"/>
    <property type="match status" value="1"/>
</dbReference>
<organism evidence="6 7">
    <name type="scientific">Trematosphaeria pertusa</name>
    <dbReference type="NCBI Taxonomy" id="390896"/>
    <lineage>
        <taxon>Eukaryota</taxon>
        <taxon>Fungi</taxon>
        <taxon>Dikarya</taxon>
        <taxon>Ascomycota</taxon>
        <taxon>Pezizomycotina</taxon>
        <taxon>Dothideomycetes</taxon>
        <taxon>Pleosporomycetidae</taxon>
        <taxon>Pleosporales</taxon>
        <taxon>Massarineae</taxon>
        <taxon>Trematosphaeriaceae</taxon>
        <taxon>Trematosphaeria</taxon>
    </lineage>
</organism>
<evidence type="ECO:0000256" key="3">
    <source>
        <dbReference type="ARBA" id="ARBA00022991"/>
    </source>
</evidence>
<dbReference type="Gene3D" id="3.30.450.20">
    <property type="entry name" value="PAS domain"/>
    <property type="match status" value="1"/>
</dbReference>
<evidence type="ECO:0000313" key="6">
    <source>
        <dbReference type="EMBL" id="KAF2255735.1"/>
    </source>
</evidence>
<sequence length="650" mass="72494">MGEPDEYTINKLPQIDSASEFAAQEQTAEFESEGDFDHRASKRFSTDELTAYDLRPPPPTISDANAEYLTERLYSANHLNVILKDPAHFQRFRGFLNRYRPQSVPTLVRYLESQKALTAVHYANALADQISLHSRQSSRSSCRSEAAMVDTKFENLSRRAVDELVTDALPAYITYRMVTVVTDCLIKEITGNNTPLMKEMVQGLAEVYCMTDPSQPDNPIVFASEEFYNTTQYGREYVIGKNCRFLQGPRTQKAAVKRISNALHNGQEISEILLNYRRDGSPFLNLVMMAPLMDHHGKVRYFIGAQIDISHLLEGGKGLESFKHLLDQDQEALEKEENRNAGEQKPSLRLLHELGGLLTDEEMDVVRPRRNSIESSGSTPTRANFPTRRYVGMDEPMEGNIWPPTQFGPSGRLPGVYQNYLLVRPYPSLRIIFTSAALRIPGLSQSKLMDRISGPQHVREGVLEALAQGVGVTAKISWLTHASRGHQNGHSDNDSASVASGSTEFVEGKPRWIHCTPLQGSDCKAGVIMVVMVDKEEMTGALNGNSHTASPRHARSRQILRHADYTREGWPLRSLSSTRDGAGKYTGSKLYADYLRREGRSGSREEERTVVGGAGVMGRLESPAPSGRSNGSLAVRRSISMRTREGREMG</sequence>
<dbReference type="PANTHER" id="PTHR47429">
    <property type="entry name" value="PROTEIN TWIN LOV 1"/>
    <property type="match status" value="1"/>
</dbReference>
<keyword evidence="1" id="KW-0285">Flavoprotein</keyword>
<keyword evidence="3" id="KW-0157">Chromophore</keyword>
<dbReference type="SUPFAM" id="SSF55785">
    <property type="entry name" value="PYP-like sensor domain (PAS domain)"/>
    <property type="match status" value="1"/>
</dbReference>